<dbReference type="Pfam" id="PF10127">
    <property type="entry name" value="RlaP"/>
    <property type="match status" value="1"/>
</dbReference>
<proteinExistence type="predicted"/>
<dbReference type="OrthoDB" id="9796845at2"/>
<sequence length="232" mass="26770">MDTHHPINPAVRAQVLEQLADIERRENVRILYACESGSRGWGFASPDSDYDVRFIFVRPLNQYLRLYPPRDVIEETPGPVFDVNGWDLRKALLLLAKGNATVVEWLSSSVVYRAETGFLAEMHHAVASVHRPERLFHHYLHMARSNYREYLQGEMVRAKKYLYVLRPVLAALWVIERKDAPPIAFETLVDEVVTDLVVKADIAGLLVMKRAAGEQEYFPRRPVLNRFLEETL</sequence>
<evidence type="ECO:0000313" key="1">
    <source>
        <dbReference type="EMBL" id="QDL36459.1"/>
    </source>
</evidence>
<dbReference type="EMBL" id="CP035503">
    <property type="protein sequence ID" value="QDL36459.1"/>
    <property type="molecule type" value="Genomic_DNA"/>
</dbReference>
<dbReference type="Proteomes" id="UP000316798">
    <property type="component" value="Chromosome"/>
</dbReference>
<dbReference type="KEGG" id="rhf:EUB48_03475"/>
<accession>A0A515D7S9</accession>
<keyword evidence="1" id="KW-0808">Transferase</keyword>
<dbReference type="PANTHER" id="PTHR34817:SF2">
    <property type="entry name" value="NUCLEOTIDYLTRANSFERASE"/>
    <property type="match status" value="1"/>
</dbReference>
<dbReference type="GO" id="GO:0016740">
    <property type="term" value="F:transferase activity"/>
    <property type="evidence" value="ECO:0007669"/>
    <property type="project" value="UniProtKB-KW"/>
</dbReference>
<gene>
    <name evidence="1" type="ORF">EUB48_03475</name>
</gene>
<dbReference type="InterPro" id="IPR018775">
    <property type="entry name" value="RlaP"/>
</dbReference>
<keyword evidence="2" id="KW-1185">Reference proteome</keyword>
<name>A0A515D7S9_9BURK</name>
<dbReference type="PANTHER" id="PTHR34817">
    <property type="entry name" value="NUCLEOTIDYLTRANSFERASE"/>
    <property type="match status" value="1"/>
</dbReference>
<dbReference type="RefSeq" id="WP_142817633.1">
    <property type="nucleotide sequence ID" value="NZ_CP035503.1"/>
</dbReference>
<organism evidence="1 2">
    <name type="scientific">Rhodoferax sediminis</name>
    <dbReference type="NCBI Taxonomy" id="2509614"/>
    <lineage>
        <taxon>Bacteria</taxon>
        <taxon>Pseudomonadati</taxon>
        <taxon>Pseudomonadota</taxon>
        <taxon>Betaproteobacteria</taxon>
        <taxon>Burkholderiales</taxon>
        <taxon>Comamonadaceae</taxon>
        <taxon>Rhodoferax</taxon>
    </lineage>
</organism>
<dbReference type="AlphaFoldDB" id="A0A515D7S9"/>
<reference evidence="1 2" key="1">
    <citation type="submission" date="2019-01" db="EMBL/GenBank/DDBJ databases">
        <title>Genomic insights into a novel species Rhodoferax sp.</title>
        <authorList>
            <person name="Jin L."/>
        </authorList>
    </citation>
    <scope>NUCLEOTIDE SEQUENCE [LARGE SCALE GENOMIC DNA]</scope>
    <source>
        <strain evidence="1 2">CHu59-6-5</strain>
    </source>
</reference>
<evidence type="ECO:0000313" key="2">
    <source>
        <dbReference type="Proteomes" id="UP000316798"/>
    </source>
</evidence>
<protein>
    <submittedName>
        <fullName evidence="1">Nucleotidyltransferase domain-containing protein</fullName>
    </submittedName>
</protein>